<sequence length="145" mass="15874">MTDPSTGAAPAPRRMQLRGIHHVTMICADLQRTRAFYRDLLGLGVVREGDNDDDPGAQHVWFGDAGGSPGTLVTFLEYPQMDEGRVGRGSTHHLAFHVSSREELDAWREYLVGAGVPCSDALERSGLRSVYFRDPDGHLLEIAAA</sequence>
<evidence type="ECO:0000259" key="1">
    <source>
        <dbReference type="PROSITE" id="PS51819"/>
    </source>
</evidence>
<comment type="caution">
    <text evidence="2">The sequence shown here is derived from an EMBL/GenBank/DDBJ whole genome shotgun (WGS) entry which is preliminary data.</text>
</comment>
<name>A0A2T4UFL6_9ACTN</name>
<dbReference type="Gene3D" id="3.10.180.10">
    <property type="entry name" value="2,3-Dihydroxybiphenyl 1,2-Dioxygenase, domain 1"/>
    <property type="match status" value="1"/>
</dbReference>
<evidence type="ECO:0000313" key="2">
    <source>
        <dbReference type="EMBL" id="PTL56561.1"/>
    </source>
</evidence>
<proteinExistence type="predicted"/>
<keyword evidence="3" id="KW-1185">Reference proteome</keyword>
<accession>A0A2T4UFL6</accession>
<organism evidence="2 3">
    <name type="scientific">Paraconexibacter algicola</name>
    <dbReference type="NCBI Taxonomy" id="2133960"/>
    <lineage>
        <taxon>Bacteria</taxon>
        <taxon>Bacillati</taxon>
        <taxon>Actinomycetota</taxon>
        <taxon>Thermoleophilia</taxon>
        <taxon>Solirubrobacterales</taxon>
        <taxon>Paraconexibacteraceae</taxon>
        <taxon>Paraconexibacter</taxon>
    </lineage>
</organism>
<dbReference type="Proteomes" id="UP000240739">
    <property type="component" value="Unassembled WGS sequence"/>
</dbReference>
<dbReference type="InterPro" id="IPR029068">
    <property type="entry name" value="Glyas_Bleomycin-R_OHBP_Dase"/>
</dbReference>
<feature type="domain" description="VOC" evidence="1">
    <location>
        <begin position="19"/>
        <end position="145"/>
    </location>
</feature>
<dbReference type="PANTHER" id="PTHR36110">
    <property type="entry name" value="RING-CLEAVING DIOXYGENASE MHQE-RELATED"/>
    <property type="match status" value="1"/>
</dbReference>
<dbReference type="SUPFAM" id="SSF54593">
    <property type="entry name" value="Glyoxalase/Bleomycin resistance protein/Dihydroxybiphenyl dioxygenase"/>
    <property type="match status" value="1"/>
</dbReference>
<dbReference type="Pfam" id="PF00903">
    <property type="entry name" value="Glyoxalase"/>
    <property type="match status" value="1"/>
</dbReference>
<dbReference type="InterPro" id="IPR037523">
    <property type="entry name" value="VOC_core"/>
</dbReference>
<dbReference type="RefSeq" id="WP_107570280.1">
    <property type="nucleotide sequence ID" value="NZ_PYYB01000002.1"/>
</dbReference>
<evidence type="ECO:0000313" key="3">
    <source>
        <dbReference type="Proteomes" id="UP000240739"/>
    </source>
</evidence>
<dbReference type="PROSITE" id="PS51819">
    <property type="entry name" value="VOC"/>
    <property type="match status" value="1"/>
</dbReference>
<dbReference type="EMBL" id="PYYB01000002">
    <property type="protein sequence ID" value="PTL56561.1"/>
    <property type="molecule type" value="Genomic_DNA"/>
</dbReference>
<dbReference type="OrthoDB" id="5242400at2"/>
<dbReference type="PANTHER" id="PTHR36110:SF4">
    <property type="entry name" value="RING-CLEAVING DIOXYGENASE MHQA-RELATED"/>
    <property type="match status" value="1"/>
</dbReference>
<reference evidence="2 3" key="1">
    <citation type="submission" date="2018-03" db="EMBL/GenBank/DDBJ databases">
        <title>Aquarubrobacter algicola gen. nov., sp. nov., a novel actinobacterium isolated from shallow eutrophic lake during the end of cyanobacterial harmful algal blooms.</title>
        <authorList>
            <person name="Chun S.J."/>
        </authorList>
    </citation>
    <scope>NUCLEOTIDE SEQUENCE [LARGE SCALE GENOMIC DNA]</scope>
    <source>
        <strain evidence="2 3">Seoho-28</strain>
    </source>
</reference>
<dbReference type="AlphaFoldDB" id="A0A2T4UFL6"/>
<gene>
    <name evidence="2" type="ORF">C7Y72_16565</name>
</gene>
<protein>
    <submittedName>
        <fullName evidence="2">Glyoxalase</fullName>
    </submittedName>
</protein>
<dbReference type="InterPro" id="IPR052537">
    <property type="entry name" value="Extradiol_RC_dioxygenase"/>
</dbReference>
<dbReference type="InterPro" id="IPR004360">
    <property type="entry name" value="Glyas_Fos-R_dOase_dom"/>
</dbReference>